<dbReference type="Proteomes" id="UP001500630">
    <property type="component" value="Unassembled WGS sequence"/>
</dbReference>
<organism evidence="2 3">
    <name type="scientific">Nonomuraea rosea</name>
    <dbReference type="NCBI Taxonomy" id="638574"/>
    <lineage>
        <taxon>Bacteria</taxon>
        <taxon>Bacillati</taxon>
        <taxon>Actinomycetota</taxon>
        <taxon>Actinomycetes</taxon>
        <taxon>Streptosporangiales</taxon>
        <taxon>Streptosporangiaceae</taxon>
        <taxon>Nonomuraea</taxon>
    </lineage>
</organism>
<comment type="caution">
    <text evidence="2">The sequence shown here is derived from an EMBL/GenBank/DDBJ whole genome shotgun (WGS) entry which is preliminary data.</text>
</comment>
<evidence type="ECO:0000313" key="3">
    <source>
        <dbReference type="Proteomes" id="UP001500630"/>
    </source>
</evidence>
<dbReference type="EMBL" id="BAABDQ010000074">
    <property type="protein sequence ID" value="GAA3624734.1"/>
    <property type="molecule type" value="Genomic_DNA"/>
</dbReference>
<name>A0ABP7A4E7_9ACTN</name>
<evidence type="ECO:0000256" key="1">
    <source>
        <dbReference type="SAM" id="MobiDB-lite"/>
    </source>
</evidence>
<keyword evidence="3" id="KW-1185">Reference proteome</keyword>
<evidence type="ECO:0000313" key="2">
    <source>
        <dbReference type="EMBL" id="GAA3624734.1"/>
    </source>
</evidence>
<gene>
    <name evidence="2" type="ORF">GCM10022419_132910</name>
</gene>
<evidence type="ECO:0008006" key="4">
    <source>
        <dbReference type="Google" id="ProtNLM"/>
    </source>
</evidence>
<protein>
    <recommendedName>
        <fullName evidence="4">XRE family transcriptional regulator</fullName>
    </recommendedName>
</protein>
<sequence>MGGTRGHDMSAVLSEKRDHAMSPPDIPLWAVRLRTEREARLWDIPDMMRELHRLAADLPDSATLIRMIRKWEAGQHLPGPRYQLLYSRAFGTSRDRLFAQGPLPALAASATMSAGEVTRFGAWAEASDAGPATLAYYASAVTRLARDYLDQPPAPLLCAAVELARDLFALLQDGHQRLDQRRQLYATAANLCAFIAWVTGDVGRVRDAEAHARTAVVLADQADIPATRALAFSVQSKTAFWDRHQRQAAALARQGFECSPNDTMKVFLALQEADAWQELGDIPHALRALRDAERARAAITQPDELGGLFSCGMARQSNYTMTVHLRAADAGQAVAAAEQALDAYRQGEEQAYGTWAQIHIGLAHAHLIAREFEAAQAALIPVLDEPAERRLVPVVTRVLEIGDLLAQSRYRRDPYARSLREQIDNYRVAGQSTERRDT</sequence>
<feature type="compositionally biased region" description="Basic and acidic residues" evidence="1">
    <location>
        <begin position="1"/>
        <end position="20"/>
    </location>
</feature>
<accession>A0ABP7A4E7</accession>
<feature type="region of interest" description="Disordered" evidence="1">
    <location>
        <begin position="1"/>
        <end position="21"/>
    </location>
</feature>
<reference evidence="3" key="1">
    <citation type="journal article" date="2019" name="Int. J. Syst. Evol. Microbiol.">
        <title>The Global Catalogue of Microorganisms (GCM) 10K type strain sequencing project: providing services to taxonomists for standard genome sequencing and annotation.</title>
        <authorList>
            <consortium name="The Broad Institute Genomics Platform"/>
            <consortium name="The Broad Institute Genome Sequencing Center for Infectious Disease"/>
            <person name="Wu L."/>
            <person name="Ma J."/>
        </authorList>
    </citation>
    <scope>NUCLEOTIDE SEQUENCE [LARGE SCALE GENOMIC DNA]</scope>
    <source>
        <strain evidence="3">JCM 17326</strain>
    </source>
</reference>
<proteinExistence type="predicted"/>